<feature type="domain" description="HTH luxR-type" evidence="4">
    <location>
        <begin position="9"/>
        <end position="74"/>
    </location>
</feature>
<dbReference type="InterPro" id="IPR036388">
    <property type="entry name" value="WH-like_DNA-bd_sf"/>
</dbReference>
<proteinExistence type="predicted"/>
<keyword evidence="6" id="KW-1185">Reference proteome</keyword>
<comment type="caution">
    <text evidence="5">The sequence shown here is derived from an EMBL/GenBank/DDBJ whole genome shotgun (WGS) entry which is preliminary data.</text>
</comment>
<gene>
    <name evidence="5" type="ORF">ACFFPJ_04220</name>
</gene>
<dbReference type="PANTHER" id="PTHR44688">
    <property type="entry name" value="DNA-BINDING TRANSCRIPTIONAL ACTIVATOR DEVR_DOSR"/>
    <property type="match status" value="1"/>
</dbReference>
<dbReference type="PANTHER" id="PTHR44688:SF16">
    <property type="entry name" value="DNA-BINDING TRANSCRIPTIONAL ACTIVATOR DEVR_DOSR"/>
    <property type="match status" value="1"/>
</dbReference>
<dbReference type="EMBL" id="JBHMBE010000002">
    <property type="protein sequence ID" value="MFB9645000.1"/>
    <property type="molecule type" value="Genomic_DNA"/>
</dbReference>
<dbReference type="SMART" id="SM00421">
    <property type="entry name" value="HTH_LUXR"/>
    <property type="match status" value="1"/>
</dbReference>
<dbReference type="Pfam" id="PF00196">
    <property type="entry name" value="GerE"/>
    <property type="match status" value="1"/>
</dbReference>
<dbReference type="InterPro" id="IPR016032">
    <property type="entry name" value="Sig_transdc_resp-reg_C-effctor"/>
</dbReference>
<name>A0ABV5SXB7_9MICO</name>
<dbReference type="Proteomes" id="UP001589611">
    <property type="component" value="Unassembled WGS sequence"/>
</dbReference>
<organism evidence="5 6">
    <name type="scientific">Microbacterium terregens</name>
    <dbReference type="NCBI Taxonomy" id="69363"/>
    <lineage>
        <taxon>Bacteria</taxon>
        <taxon>Bacillati</taxon>
        <taxon>Actinomycetota</taxon>
        <taxon>Actinomycetes</taxon>
        <taxon>Micrococcales</taxon>
        <taxon>Microbacteriaceae</taxon>
        <taxon>Microbacterium</taxon>
    </lineage>
</organism>
<keyword evidence="1" id="KW-0805">Transcription regulation</keyword>
<dbReference type="RefSeq" id="WP_378721018.1">
    <property type="nucleotide sequence ID" value="NZ_JBHMBE010000002.1"/>
</dbReference>
<reference evidence="5 6" key="1">
    <citation type="submission" date="2024-09" db="EMBL/GenBank/DDBJ databases">
        <authorList>
            <person name="Sun Q."/>
            <person name="Mori K."/>
        </authorList>
    </citation>
    <scope>NUCLEOTIDE SEQUENCE [LARGE SCALE GENOMIC DNA]</scope>
    <source>
        <strain evidence="5 6">JCM 1342</strain>
    </source>
</reference>
<evidence type="ECO:0000256" key="3">
    <source>
        <dbReference type="ARBA" id="ARBA00023163"/>
    </source>
</evidence>
<keyword evidence="2" id="KW-0238">DNA-binding</keyword>
<dbReference type="SUPFAM" id="SSF46894">
    <property type="entry name" value="C-terminal effector domain of the bipartite response regulators"/>
    <property type="match status" value="1"/>
</dbReference>
<sequence>ELLSASGTASFSVTPLTPAELRLLPYLQTHLTVPEISARLFISRNTVSTEVGSIYRKLGASSRSEAVERAVAVGLLGA</sequence>
<protein>
    <submittedName>
        <fullName evidence="5">Response regulator transcription factor</fullName>
    </submittedName>
</protein>
<dbReference type="CDD" id="cd06170">
    <property type="entry name" value="LuxR_C_like"/>
    <property type="match status" value="1"/>
</dbReference>
<dbReference type="InterPro" id="IPR000792">
    <property type="entry name" value="Tscrpt_reg_LuxR_C"/>
</dbReference>
<evidence type="ECO:0000259" key="4">
    <source>
        <dbReference type="PROSITE" id="PS50043"/>
    </source>
</evidence>
<keyword evidence="3" id="KW-0804">Transcription</keyword>
<evidence type="ECO:0000313" key="6">
    <source>
        <dbReference type="Proteomes" id="UP001589611"/>
    </source>
</evidence>
<evidence type="ECO:0000256" key="1">
    <source>
        <dbReference type="ARBA" id="ARBA00023015"/>
    </source>
</evidence>
<accession>A0ABV5SXB7</accession>
<evidence type="ECO:0000313" key="5">
    <source>
        <dbReference type="EMBL" id="MFB9645000.1"/>
    </source>
</evidence>
<dbReference type="PROSITE" id="PS50043">
    <property type="entry name" value="HTH_LUXR_2"/>
    <property type="match status" value="1"/>
</dbReference>
<feature type="non-terminal residue" evidence="5">
    <location>
        <position position="1"/>
    </location>
</feature>
<evidence type="ECO:0000256" key="2">
    <source>
        <dbReference type="ARBA" id="ARBA00023125"/>
    </source>
</evidence>
<dbReference type="Gene3D" id="1.10.10.10">
    <property type="entry name" value="Winged helix-like DNA-binding domain superfamily/Winged helix DNA-binding domain"/>
    <property type="match status" value="1"/>
</dbReference>